<dbReference type="EMBL" id="CP002452">
    <property type="protein sequence ID" value="ADV46771.1"/>
    <property type="molecule type" value="Genomic_DNA"/>
</dbReference>
<dbReference type="Gene3D" id="3.40.33.10">
    <property type="entry name" value="CAP"/>
    <property type="match status" value="1"/>
</dbReference>
<organism evidence="2 3">
    <name type="scientific">Nitratifractor salsuginis (strain DSM 16511 / JCM 12458 / E9I37-1)</name>
    <dbReference type="NCBI Taxonomy" id="749222"/>
    <lineage>
        <taxon>Bacteria</taxon>
        <taxon>Pseudomonadati</taxon>
        <taxon>Campylobacterota</taxon>
        <taxon>Epsilonproteobacteria</taxon>
        <taxon>Campylobacterales</taxon>
        <taxon>Sulfurovaceae</taxon>
        <taxon>Nitratifractor</taxon>
    </lineage>
</organism>
<dbReference type="Proteomes" id="UP000008633">
    <property type="component" value="Chromosome"/>
</dbReference>
<dbReference type="CDD" id="cd05379">
    <property type="entry name" value="CAP_bacterial"/>
    <property type="match status" value="1"/>
</dbReference>
<name>E6X048_NITSE</name>
<dbReference type="AlphaFoldDB" id="E6X048"/>
<dbReference type="OrthoDB" id="5372233at2"/>
<reference evidence="3" key="2">
    <citation type="submission" date="2011-01" db="EMBL/GenBank/DDBJ databases">
        <title>The complete genome of Nitratifractor salsuginis DSM 16511.</title>
        <authorList>
            <consortium name="US DOE Joint Genome Institute (JGI-PGF)"/>
            <person name="Lucas S."/>
            <person name="Copeland A."/>
            <person name="Lapidus A."/>
            <person name="Bruce D."/>
            <person name="Goodwin L."/>
            <person name="Pitluck S."/>
            <person name="Kyrpides N."/>
            <person name="Mavromatis K."/>
            <person name="Ivanova N."/>
            <person name="Mikhailova N."/>
            <person name="Zeytun A."/>
            <person name="Detter J.C."/>
            <person name="Tapia R."/>
            <person name="Han C."/>
            <person name="Land M."/>
            <person name="Hauser L."/>
            <person name="Markowitz V."/>
            <person name="Cheng J.-F."/>
            <person name="Hugenholtz P."/>
            <person name="Woyke T."/>
            <person name="Wu D."/>
            <person name="Tindall B."/>
            <person name="Schuetze A."/>
            <person name="Brambilla E."/>
            <person name="Klenk H.-P."/>
            <person name="Eisen J.A."/>
        </authorList>
    </citation>
    <scope>NUCLEOTIDE SEQUENCE [LARGE SCALE GENOMIC DNA]</scope>
    <source>
        <strain evidence="3">DSM 16511 / JCM 12458 / E9I37-1</strain>
    </source>
</reference>
<dbReference type="InterPro" id="IPR014044">
    <property type="entry name" value="CAP_dom"/>
</dbReference>
<dbReference type="KEGG" id="nsa:Nitsa_1523"/>
<protein>
    <submittedName>
        <fullName evidence="2">SCP-like extracellular</fullName>
    </submittedName>
</protein>
<evidence type="ECO:0000259" key="1">
    <source>
        <dbReference type="Pfam" id="PF00188"/>
    </source>
</evidence>
<dbReference type="STRING" id="749222.Nitsa_1523"/>
<dbReference type="RefSeq" id="WP_013554460.1">
    <property type="nucleotide sequence ID" value="NC_014935.1"/>
</dbReference>
<keyword evidence="3" id="KW-1185">Reference proteome</keyword>
<reference evidence="2 3" key="1">
    <citation type="journal article" date="2011" name="Stand. Genomic Sci.">
        <title>Complete genome sequence of Nitratifractor salsuginis type strain (E9I37-1).</title>
        <authorList>
            <person name="Anderson I."/>
            <person name="Sikorski J."/>
            <person name="Zeytun A."/>
            <person name="Nolan M."/>
            <person name="Lapidus A."/>
            <person name="Lucas S."/>
            <person name="Hammon N."/>
            <person name="Deshpande S."/>
            <person name="Cheng J.F."/>
            <person name="Tapia R."/>
            <person name="Han C."/>
            <person name="Goodwin L."/>
            <person name="Pitluck S."/>
            <person name="Liolios K."/>
            <person name="Pagani I."/>
            <person name="Ivanova N."/>
            <person name="Huntemann M."/>
            <person name="Mavromatis K."/>
            <person name="Ovchinikova G."/>
            <person name="Pati A."/>
            <person name="Chen A."/>
            <person name="Palaniappan K."/>
            <person name="Land M."/>
            <person name="Hauser L."/>
            <person name="Brambilla E.M."/>
            <person name="Ngatchou-Djao O.D."/>
            <person name="Rohde M."/>
            <person name="Tindall B.J."/>
            <person name="Goker M."/>
            <person name="Detter J.C."/>
            <person name="Woyke T."/>
            <person name="Bristow J."/>
            <person name="Eisen J.A."/>
            <person name="Markowitz V."/>
            <person name="Hugenholtz P."/>
            <person name="Klenk H.P."/>
            <person name="Kyrpides N.C."/>
        </authorList>
    </citation>
    <scope>NUCLEOTIDE SEQUENCE [LARGE SCALE GENOMIC DNA]</scope>
    <source>
        <strain evidence="3">DSM 16511 / JCM 12458 / E9I37-1</strain>
    </source>
</reference>
<feature type="domain" description="SCP" evidence="1">
    <location>
        <begin position="27"/>
        <end position="139"/>
    </location>
</feature>
<dbReference type="eggNOG" id="COG2340">
    <property type="taxonomic scope" value="Bacteria"/>
</dbReference>
<dbReference type="InterPro" id="IPR035940">
    <property type="entry name" value="CAP_sf"/>
</dbReference>
<accession>E6X048</accession>
<proteinExistence type="predicted"/>
<dbReference type="HOGENOM" id="CLU_052497_0_0_7"/>
<gene>
    <name evidence="2" type="ordered locus">Nitsa_1523</name>
</gene>
<dbReference type="Pfam" id="PF00188">
    <property type="entry name" value="CAP"/>
    <property type="match status" value="1"/>
</dbReference>
<sequence>MRYLLAISLLFSLSLPVLGFDRGGAKAVNLLRRSAGMIPLKNDYTLSRSAYHHAKYLGRLHRKGHLERPGSAYYTGRTPFDRMVQAGYPSRAGVENISYGDSTYTHSVGVLMSTLYHRLAFLDFRIDSLGSSEYGNRRGRIYVYDMASSAVAKLCREHPKGGGREVYGVCANGQGLPLGPFRQALAEVERRNPALVLWPPPGARRVPRTFIRETPDPIPGIYHAGYPVTVQFNPARYRRVRMKSFRLLDGKGRVVPSKILTSRNDPHHKLSPYEFALIPLRRLAPHTRYTAVFTGTADNKRIEKRWQFTTGG</sequence>
<dbReference type="SUPFAM" id="SSF55797">
    <property type="entry name" value="PR-1-like"/>
    <property type="match status" value="1"/>
</dbReference>
<evidence type="ECO:0000313" key="3">
    <source>
        <dbReference type="Proteomes" id="UP000008633"/>
    </source>
</evidence>
<evidence type="ECO:0000313" key="2">
    <source>
        <dbReference type="EMBL" id="ADV46771.1"/>
    </source>
</evidence>